<feature type="signal peptide" evidence="2">
    <location>
        <begin position="1"/>
        <end position="20"/>
    </location>
</feature>
<reference evidence="3" key="1">
    <citation type="journal article" date="2022" name="bioRxiv">
        <title>Deciphering the potential niche of two novel black yeast fungi from a biological soil crust based on their genomes, phenotypes, and melanin regulation.</title>
        <authorList>
            <consortium name="DOE Joint Genome Institute"/>
            <person name="Carr E.C."/>
            <person name="Barton Q."/>
            <person name="Grambo S."/>
            <person name="Sullivan M."/>
            <person name="Renfro C.M."/>
            <person name="Kuo A."/>
            <person name="Pangilinan J."/>
            <person name="Lipzen A."/>
            <person name="Keymanesh K."/>
            <person name="Savage E."/>
            <person name="Barry K."/>
            <person name="Grigoriev I.V."/>
            <person name="Riekhof W.R."/>
            <person name="Harris S.S."/>
        </authorList>
    </citation>
    <scope>NUCLEOTIDE SEQUENCE</scope>
    <source>
        <strain evidence="3">JF 03-4F</strain>
    </source>
</reference>
<comment type="caution">
    <text evidence="3">The sequence shown here is derived from an EMBL/GenBank/DDBJ whole genome shotgun (WGS) entry which is preliminary data.</text>
</comment>
<protein>
    <recommendedName>
        <fullName evidence="5">Secreted protein</fullName>
    </recommendedName>
</protein>
<evidence type="ECO:0000256" key="1">
    <source>
        <dbReference type="SAM" id="MobiDB-lite"/>
    </source>
</evidence>
<accession>A0AAN6DYW2</accession>
<sequence length="90" mass="10375">MNRACFLLFGLAFWACFWTCSNDVANSFTESLTRRPSSPSHNISTVPAQWRQRDQRRKVRATRGAVHHVYHAHQHQGSQQVLLPTRKNAT</sequence>
<evidence type="ECO:0000313" key="4">
    <source>
        <dbReference type="Proteomes" id="UP001203852"/>
    </source>
</evidence>
<gene>
    <name evidence="3" type="ORF">EDD36DRAFT_178190</name>
</gene>
<dbReference type="Proteomes" id="UP001203852">
    <property type="component" value="Unassembled WGS sequence"/>
</dbReference>
<evidence type="ECO:0008006" key="5">
    <source>
        <dbReference type="Google" id="ProtNLM"/>
    </source>
</evidence>
<evidence type="ECO:0000313" key="3">
    <source>
        <dbReference type="EMBL" id="KAI1615176.1"/>
    </source>
</evidence>
<feature type="region of interest" description="Disordered" evidence="1">
    <location>
        <begin position="31"/>
        <end position="56"/>
    </location>
</feature>
<keyword evidence="2" id="KW-0732">Signal</keyword>
<feature type="chain" id="PRO_5042958176" description="Secreted protein" evidence="2">
    <location>
        <begin position="21"/>
        <end position="90"/>
    </location>
</feature>
<name>A0AAN6DYW2_9EURO</name>
<proteinExistence type="predicted"/>
<feature type="compositionally biased region" description="Polar residues" evidence="1">
    <location>
        <begin position="31"/>
        <end position="47"/>
    </location>
</feature>
<organism evidence="3 4">
    <name type="scientific">Exophiala viscosa</name>
    <dbReference type="NCBI Taxonomy" id="2486360"/>
    <lineage>
        <taxon>Eukaryota</taxon>
        <taxon>Fungi</taxon>
        <taxon>Dikarya</taxon>
        <taxon>Ascomycota</taxon>
        <taxon>Pezizomycotina</taxon>
        <taxon>Eurotiomycetes</taxon>
        <taxon>Chaetothyriomycetidae</taxon>
        <taxon>Chaetothyriales</taxon>
        <taxon>Herpotrichiellaceae</taxon>
        <taxon>Exophiala</taxon>
    </lineage>
</organism>
<evidence type="ECO:0000256" key="2">
    <source>
        <dbReference type="SAM" id="SignalP"/>
    </source>
</evidence>
<keyword evidence="4" id="KW-1185">Reference proteome</keyword>
<dbReference type="AlphaFoldDB" id="A0AAN6DYW2"/>
<dbReference type="EMBL" id="MU404352">
    <property type="protein sequence ID" value="KAI1615176.1"/>
    <property type="molecule type" value="Genomic_DNA"/>
</dbReference>